<protein>
    <submittedName>
        <fullName evidence="1">Uncharacterized protein</fullName>
    </submittedName>
</protein>
<proteinExistence type="predicted"/>
<comment type="caution">
    <text evidence="1">The sequence shown here is derived from an EMBL/GenBank/DDBJ whole genome shotgun (WGS) entry which is preliminary data.</text>
</comment>
<accession>A0A1G4AZH5</accession>
<dbReference type="RefSeq" id="XP_022471693.1">
    <property type="nucleotide sequence ID" value="XM_022621793.1"/>
</dbReference>
<evidence type="ECO:0000313" key="2">
    <source>
        <dbReference type="Proteomes" id="UP000176998"/>
    </source>
</evidence>
<name>A0A1G4AZH5_9PEZI</name>
<dbReference type="AlphaFoldDB" id="A0A1G4AZH5"/>
<dbReference type="GeneID" id="34563303"/>
<dbReference type="Proteomes" id="UP000176998">
    <property type="component" value="Unassembled WGS sequence"/>
</dbReference>
<evidence type="ECO:0000313" key="1">
    <source>
        <dbReference type="EMBL" id="OHE94531.1"/>
    </source>
</evidence>
<feature type="non-terminal residue" evidence="1">
    <location>
        <position position="1"/>
    </location>
</feature>
<dbReference type="EMBL" id="MJBS01000098">
    <property type="protein sequence ID" value="OHE94531.1"/>
    <property type="molecule type" value="Genomic_DNA"/>
</dbReference>
<reference evidence="1 2" key="1">
    <citation type="submission" date="2016-09" db="EMBL/GenBank/DDBJ databases">
        <authorList>
            <person name="Capua I."/>
            <person name="De Benedictis P."/>
            <person name="Joannis T."/>
            <person name="Lombin L.H."/>
            <person name="Cattoli G."/>
        </authorList>
    </citation>
    <scope>NUCLEOTIDE SEQUENCE [LARGE SCALE GENOMIC DNA]</scope>
    <source>
        <strain evidence="1 2">IMI 309357</strain>
    </source>
</reference>
<keyword evidence="2" id="KW-1185">Reference proteome</keyword>
<gene>
    <name evidence="1" type="ORF">CORC01_10164</name>
</gene>
<sequence>SDKFNYKKLKLFEIIKKVLLVNFKLKLFNTIRYYLFFYILFFKPVFKSLYIKDYIIVKFNE</sequence>
<organism evidence="1 2">
    <name type="scientific">Colletotrichum orchidophilum</name>
    <dbReference type="NCBI Taxonomy" id="1209926"/>
    <lineage>
        <taxon>Eukaryota</taxon>
        <taxon>Fungi</taxon>
        <taxon>Dikarya</taxon>
        <taxon>Ascomycota</taxon>
        <taxon>Pezizomycotina</taxon>
        <taxon>Sordariomycetes</taxon>
        <taxon>Hypocreomycetidae</taxon>
        <taxon>Glomerellales</taxon>
        <taxon>Glomerellaceae</taxon>
        <taxon>Colletotrichum</taxon>
    </lineage>
</organism>